<keyword evidence="3" id="KW-1185">Reference proteome</keyword>
<dbReference type="CDD" id="cd05327">
    <property type="entry name" value="retinol-DH_like_SDR_c_like"/>
    <property type="match status" value="1"/>
</dbReference>
<keyword evidence="1" id="KW-0560">Oxidoreductase</keyword>
<sequence>MKKWNADSIPDLSNKTAIVTGGNAGLGYQISLELARKNAKIVIACRAQEKGLEAIKRIEKKLGRKIDFEVIRLDLTDINSIRQFANEFGRKNNQLDILVNNAGVVSLKERLVTNDGIEMHLATNHLGHFALTGLLLPQIKKAHDARVVTMSSGGYLFATLDFNDMNWEKRAYDRTKCYGASKLANLLFMVELDRQFKKHRYSAISVGSHPGLSATKGQKNRAEGLFYKTMAQSVEVGALPALMGATAKNIEGTTYFGPRWFIRGYPKPSKMKDVVFDKELAKKLWDFSVEKTGIDYVF</sequence>
<reference evidence="3" key="1">
    <citation type="journal article" date="2019" name="Int. J. Syst. Evol. Microbiol.">
        <title>The Global Catalogue of Microorganisms (GCM) 10K type strain sequencing project: providing services to taxonomists for standard genome sequencing and annotation.</title>
        <authorList>
            <consortium name="The Broad Institute Genomics Platform"/>
            <consortium name="The Broad Institute Genome Sequencing Center for Infectious Disease"/>
            <person name="Wu L."/>
            <person name="Ma J."/>
        </authorList>
    </citation>
    <scope>NUCLEOTIDE SEQUENCE [LARGE SCALE GENOMIC DNA]</scope>
    <source>
        <strain evidence="3">KCTC 52127</strain>
    </source>
</reference>
<dbReference type="SUPFAM" id="SSF51735">
    <property type="entry name" value="NAD(P)-binding Rossmann-fold domains"/>
    <property type="match status" value="1"/>
</dbReference>
<evidence type="ECO:0000313" key="2">
    <source>
        <dbReference type="EMBL" id="MFD2566775.1"/>
    </source>
</evidence>
<dbReference type="Gene3D" id="3.40.50.720">
    <property type="entry name" value="NAD(P)-binding Rossmann-like Domain"/>
    <property type="match status" value="1"/>
</dbReference>
<dbReference type="PANTHER" id="PTHR43157:SF31">
    <property type="entry name" value="PHOSPHATIDYLINOSITOL-GLYCAN BIOSYNTHESIS CLASS F PROTEIN"/>
    <property type="match status" value="1"/>
</dbReference>
<organism evidence="2 3">
    <name type="scientific">Pseudotenacibaculum haliotis</name>
    <dbReference type="NCBI Taxonomy" id="1862138"/>
    <lineage>
        <taxon>Bacteria</taxon>
        <taxon>Pseudomonadati</taxon>
        <taxon>Bacteroidota</taxon>
        <taxon>Flavobacteriia</taxon>
        <taxon>Flavobacteriales</taxon>
        <taxon>Flavobacteriaceae</taxon>
        <taxon>Pseudotenacibaculum</taxon>
    </lineage>
</organism>
<dbReference type="InterPro" id="IPR036291">
    <property type="entry name" value="NAD(P)-bd_dom_sf"/>
</dbReference>
<dbReference type="RefSeq" id="WP_379665478.1">
    <property type="nucleotide sequence ID" value="NZ_JBHULH010000001.1"/>
</dbReference>
<proteinExistence type="predicted"/>
<dbReference type="PRINTS" id="PR00081">
    <property type="entry name" value="GDHRDH"/>
</dbReference>
<name>A0ABW5LPS8_9FLAO</name>
<accession>A0ABW5LPS8</accession>
<evidence type="ECO:0000256" key="1">
    <source>
        <dbReference type="ARBA" id="ARBA00023002"/>
    </source>
</evidence>
<dbReference type="Pfam" id="PF00106">
    <property type="entry name" value="adh_short"/>
    <property type="match status" value="1"/>
</dbReference>
<gene>
    <name evidence="2" type="ORF">ACFSRZ_05290</name>
</gene>
<dbReference type="PANTHER" id="PTHR43157">
    <property type="entry name" value="PHOSPHATIDYLINOSITOL-GLYCAN BIOSYNTHESIS CLASS F PROTEIN-RELATED"/>
    <property type="match status" value="1"/>
</dbReference>
<dbReference type="Proteomes" id="UP001597508">
    <property type="component" value="Unassembled WGS sequence"/>
</dbReference>
<protein>
    <submittedName>
        <fullName evidence="2">Oxidoreductase</fullName>
    </submittedName>
</protein>
<dbReference type="InterPro" id="IPR002347">
    <property type="entry name" value="SDR_fam"/>
</dbReference>
<dbReference type="NCBIfam" id="NF004846">
    <property type="entry name" value="PRK06197.1"/>
    <property type="match status" value="1"/>
</dbReference>
<dbReference type="EMBL" id="JBHULH010000001">
    <property type="protein sequence ID" value="MFD2566775.1"/>
    <property type="molecule type" value="Genomic_DNA"/>
</dbReference>
<comment type="caution">
    <text evidence="2">The sequence shown here is derived from an EMBL/GenBank/DDBJ whole genome shotgun (WGS) entry which is preliminary data.</text>
</comment>
<evidence type="ECO:0000313" key="3">
    <source>
        <dbReference type="Proteomes" id="UP001597508"/>
    </source>
</evidence>